<dbReference type="InterPro" id="IPR000477">
    <property type="entry name" value="RT_dom"/>
</dbReference>
<name>A0A0K0CXH0_ANGCA</name>
<dbReference type="AlphaFoldDB" id="A0A0K0CXH0"/>
<feature type="domain" description="Reverse transcriptase" evidence="1">
    <location>
        <begin position="1"/>
        <end position="154"/>
    </location>
</feature>
<organism evidence="2 3">
    <name type="scientific">Angiostrongylus cantonensis</name>
    <name type="common">Rat lungworm</name>
    <dbReference type="NCBI Taxonomy" id="6313"/>
    <lineage>
        <taxon>Eukaryota</taxon>
        <taxon>Metazoa</taxon>
        <taxon>Ecdysozoa</taxon>
        <taxon>Nematoda</taxon>
        <taxon>Chromadorea</taxon>
        <taxon>Rhabditida</taxon>
        <taxon>Rhabditina</taxon>
        <taxon>Rhabditomorpha</taxon>
        <taxon>Strongyloidea</taxon>
        <taxon>Metastrongylidae</taxon>
        <taxon>Angiostrongylus</taxon>
    </lineage>
</organism>
<proteinExistence type="predicted"/>
<dbReference type="PANTHER" id="PTHR47027">
    <property type="entry name" value="REVERSE TRANSCRIPTASE DOMAIN-CONTAINING PROTEIN"/>
    <property type="match status" value="1"/>
</dbReference>
<dbReference type="Pfam" id="PF00078">
    <property type="entry name" value="RVT_1"/>
    <property type="match status" value="1"/>
</dbReference>
<reference evidence="2" key="1">
    <citation type="submission" date="2012-09" db="EMBL/GenBank/DDBJ databases">
        <authorList>
            <person name="Martin A.A."/>
        </authorList>
    </citation>
    <scope>NUCLEOTIDE SEQUENCE</scope>
</reference>
<accession>A0A0K0CXH0</accession>
<dbReference type="Proteomes" id="UP000035642">
    <property type="component" value="Unassembled WGS sequence"/>
</dbReference>
<evidence type="ECO:0000259" key="1">
    <source>
        <dbReference type="PROSITE" id="PS50878"/>
    </source>
</evidence>
<evidence type="ECO:0000313" key="2">
    <source>
        <dbReference type="Proteomes" id="UP000035642"/>
    </source>
</evidence>
<dbReference type="PROSITE" id="PS50878">
    <property type="entry name" value="RT_POL"/>
    <property type="match status" value="1"/>
</dbReference>
<dbReference type="WBParaSite" id="ACAC_0000227001-mRNA-1">
    <property type="protein sequence ID" value="ACAC_0000227001-mRNA-1"/>
    <property type="gene ID" value="ACAC_0000227001"/>
</dbReference>
<dbReference type="PANTHER" id="PTHR47027:SF20">
    <property type="entry name" value="REVERSE TRANSCRIPTASE-LIKE PROTEIN WITH RNA-DIRECTED DNA POLYMERASE DOMAIN"/>
    <property type="match status" value="1"/>
</dbReference>
<protein>
    <submittedName>
        <fullName evidence="3">Reverse transcriptase domain-containing protein</fullName>
    </submittedName>
</protein>
<reference evidence="3" key="2">
    <citation type="submission" date="2017-02" db="UniProtKB">
        <authorList>
            <consortium name="WormBaseParasite"/>
        </authorList>
    </citation>
    <scope>IDENTIFICATION</scope>
</reference>
<keyword evidence="2" id="KW-1185">Reference proteome</keyword>
<sequence length="195" mass="22163">MEALGSQGVPTQYIKILGELYKNFTTEISTFYNSTNIDVKRGVRQSDTISPKLFTATLQNVMRTLGWDNMGVKTDGQQIHHLRFAEDIVLITPEISQAEHMLADFDKACGKIGFRLNLKKMMFMRNGLVSLAPFTLNEMSISECSSYIYLGREINTMSDLAYSLACQTYCAKTTDSMLRVLHESPRRKMWYSTSP</sequence>
<evidence type="ECO:0000313" key="3">
    <source>
        <dbReference type="WBParaSite" id="ACAC_0000227001-mRNA-1"/>
    </source>
</evidence>